<sequence length="76" mass="8273">MPDVEGRELNEQDIRDAGGLARADVTESFLIDRGMISTEAITEELLADKGAALRDEVIGTDDDPGDLVLLFENKLI</sequence>
<keyword evidence="2" id="KW-1185">Reference proteome</keyword>
<dbReference type="EMBL" id="BMZB01000002">
    <property type="protein sequence ID" value="GGZ32053.1"/>
    <property type="molecule type" value="Genomic_DNA"/>
</dbReference>
<proteinExistence type="predicted"/>
<organism evidence="1 2">
    <name type="scientific">Asticcacaulis endophyticus</name>
    <dbReference type="NCBI Taxonomy" id="1395890"/>
    <lineage>
        <taxon>Bacteria</taxon>
        <taxon>Pseudomonadati</taxon>
        <taxon>Pseudomonadota</taxon>
        <taxon>Alphaproteobacteria</taxon>
        <taxon>Caulobacterales</taxon>
        <taxon>Caulobacteraceae</taxon>
        <taxon>Asticcacaulis</taxon>
    </lineage>
</organism>
<dbReference type="Proteomes" id="UP000662572">
    <property type="component" value="Unassembled WGS sequence"/>
</dbReference>
<reference evidence="1" key="2">
    <citation type="submission" date="2020-09" db="EMBL/GenBank/DDBJ databases">
        <authorList>
            <person name="Sun Q."/>
            <person name="Kim S."/>
        </authorList>
    </citation>
    <scope>NUCLEOTIDE SEQUENCE</scope>
    <source>
        <strain evidence="1">KCTC 32296</strain>
    </source>
</reference>
<gene>
    <name evidence="1" type="ORF">GCM10011273_17620</name>
</gene>
<evidence type="ECO:0000313" key="1">
    <source>
        <dbReference type="EMBL" id="GGZ32053.1"/>
    </source>
</evidence>
<protein>
    <submittedName>
        <fullName evidence="1">Uncharacterized protein</fullName>
    </submittedName>
</protein>
<comment type="caution">
    <text evidence="1">The sequence shown here is derived from an EMBL/GenBank/DDBJ whole genome shotgun (WGS) entry which is preliminary data.</text>
</comment>
<dbReference type="AlphaFoldDB" id="A0A918Q2Y8"/>
<accession>A0A918Q2Y8</accession>
<evidence type="ECO:0000313" key="2">
    <source>
        <dbReference type="Proteomes" id="UP000662572"/>
    </source>
</evidence>
<reference evidence="1" key="1">
    <citation type="journal article" date="2014" name="Int. J. Syst. Evol. Microbiol.">
        <title>Complete genome sequence of Corynebacterium casei LMG S-19264T (=DSM 44701T), isolated from a smear-ripened cheese.</title>
        <authorList>
            <consortium name="US DOE Joint Genome Institute (JGI-PGF)"/>
            <person name="Walter F."/>
            <person name="Albersmeier A."/>
            <person name="Kalinowski J."/>
            <person name="Ruckert C."/>
        </authorList>
    </citation>
    <scope>NUCLEOTIDE SEQUENCE</scope>
    <source>
        <strain evidence="1">KCTC 32296</strain>
    </source>
</reference>
<dbReference type="RefSeq" id="WP_189486106.1">
    <property type="nucleotide sequence ID" value="NZ_BMZB01000002.1"/>
</dbReference>
<name>A0A918Q2Y8_9CAUL</name>